<reference evidence="1 2" key="1">
    <citation type="submission" date="2019-05" db="EMBL/GenBank/DDBJ databases">
        <title>Another draft genome of Portunus trituberculatus and its Hox gene families provides insights of decapod evolution.</title>
        <authorList>
            <person name="Jeong J.-H."/>
            <person name="Song I."/>
            <person name="Kim S."/>
            <person name="Choi T."/>
            <person name="Kim D."/>
            <person name="Ryu S."/>
            <person name="Kim W."/>
        </authorList>
    </citation>
    <scope>NUCLEOTIDE SEQUENCE [LARGE SCALE GENOMIC DNA]</scope>
    <source>
        <tissue evidence="1">Muscle</tissue>
    </source>
</reference>
<protein>
    <submittedName>
        <fullName evidence="1">Uncharacterized protein</fullName>
    </submittedName>
</protein>
<name>A0A5B7FT52_PORTR</name>
<dbReference type="EMBL" id="VSRR010009038">
    <property type="protein sequence ID" value="MPC49692.1"/>
    <property type="molecule type" value="Genomic_DNA"/>
</dbReference>
<dbReference type="AlphaFoldDB" id="A0A5B7FT52"/>
<dbReference type="Proteomes" id="UP000324222">
    <property type="component" value="Unassembled WGS sequence"/>
</dbReference>
<evidence type="ECO:0000313" key="2">
    <source>
        <dbReference type="Proteomes" id="UP000324222"/>
    </source>
</evidence>
<gene>
    <name evidence="1" type="ORF">E2C01_043504</name>
</gene>
<proteinExistence type="predicted"/>
<accession>A0A5B7FT52</accession>
<keyword evidence="2" id="KW-1185">Reference proteome</keyword>
<organism evidence="1 2">
    <name type="scientific">Portunus trituberculatus</name>
    <name type="common">Swimming crab</name>
    <name type="synonym">Neptunus trituberculatus</name>
    <dbReference type="NCBI Taxonomy" id="210409"/>
    <lineage>
        <taxon>Eukaryota</taxon>
        <taxon>Metazoa</taxon>
        <taxon>Ecdysozoa</taxon>
        <taxon>Arthropoda</taxon>
        <taxon>Crustacea</taxon>
        <taxon>Multicrustacea</taxon>
        <taxon>Malacostraca</taxon>
        <taxon>Eumalacostraca</taxon>
        <taxon>Eucarida</taxon>
        <taxon>Decapoda</taxon>
        <taxon>Pleocyemata</taxon>
        <taxon>Brachyura</taxon>
        <taxon>Eubrachyura</taxon>
        <taxon>Portunoidea</taxon>
        <taxon>Portunidae</taxon>
        <taxon>Portuninae</taxon>
        <taxon>Portunus</taxon>
    </lineage>
</organism>
<evidence type="ECO:0000313" key="1">
    <source>
        <dbReference type="EMBL" id="MPC49692.1"/>
    </source>
</evidence>
<comment type="caution">
    <text evidence="1">The sequence shown here is derived from an EMBL/GenBank/DDBJ whole genome shotgun (WGS) entry which is preliminary data.</text>
</comment>
<sequence>MFPPCRSSVSGTARLTAGDAAVAAITSGETQHYYVLVPTTQLPLLQTRFSTPYRGQFHSLHPQYSLVRRYTARYCELLISSLQ</sequence>